<dbReference type="SUPFAM" id="SSF90123">
    <property type="entry name" value="ABC transporter transmembrane region"/>
    <property type="match status" value="1"/>
</dbReference>
<dbReference type="Pfam" id="PF00005">
    <property type="entry name" value="ABC_tran"/>
    <property type="match status" value="1"/>
</dbReference>
<evidence type="ECO:0000256" key="5">
    <source>
        <dbReference type="ARBA" id="ARBA00022840"/>
    </source>
</evidence>
<dbReference type="InterPro" id="IPR039421">
    <property type="entry name" value="Type_1_exporter"/>
</dbReference>
<dbReference type="Gene3D" id="1.20.1560.10">
    <property type="entry name" value="ABC transporter type 1, transmembrane domain"/>
    <property type="match status" value="1"/>
</dbReference>
<dbReference type="Proteomes" id="UP001371218">
    <property type="component" value="Unassembled WGS sequence"/>
</dbReference>
<keyword evidence="3 8" id="KW-0812">Transmembrane</keyword>
<evidence type="ECO:0000313" key="12">
    <source>
        <dbReference type="Proteomes" id="UP001371218"/>
    </source>
</evidence>
<dbReference type="Gene3D" id="3.40.50.300">
    <property type="entry name" value="P-loop containing nucleotide triphosphate hydrolases"/>
    <property type="match status" value="1"/>
</dbReference>
<dbReference type="PROSITE" id="PS00211">
    <property type="entry name" value="ABC_TRANSPORTER_1"/>
    <property type="match status" value="1"/>
</dbReference>
<feature type="transmembrane region" description="Helical" evidence="8">
    <location>
        <begin position="216"/>
        <end position="237"/>
    </location>
</feature>
<dbReference type="InterPro" id="IPR036640">
    <property type="entry name" value="ABC1_TM_sf"/>
</dbReference>
<dbReference type="PROSITE" id="PS50893">
    <property type="entry name" value="ABC_TRANSPORTER_2"/>
    <property type="match status" value="1"/>
</dbReference>
<feature type="domain" description="ABC transmembrane type-1" evidence="10">
    <location>
        <begin position="175"/>
        <end position="463"/>
    </location>
</feature>
<evidence type="ECO:0000256" key="8">
    <source>
        <dbReference type="SAM" id="Phobius"/>
    </source>
</evidence>
<feature type="transmembrane region" description="Helical" evidence="8">
    <location>
        <begin position="174"/>
        <end position="196"/>
    </location>
</feature>
<name>A0ABU9BQU8_9BURK</name>
<dbReference type="InterPro" id="IPR011527">
    <property type="entry name" value="ABC1_TM_dom"/>
</dbReference>
<dbReference type="SMART" id="SM00382">
    <property type="entry name" value="AAA"/>
    <property type="match status" value="1"/>
</dbReference>
<comment type="caution">
    <text evidence="11">The sequence shown here is derived from an EMBL/GenBank/DDBJ whole genome shotgun (WGS) entry which is preliminary data.</text>
</comment>
<dbReference type="CDD" id="cd18563">
    <property type="entry name" value="ABC_6TM_exporter_like"/>
    <property type="match status" value="1"/>
</dbReference>
<evidence type="ECO:0000256" key="3">
    <source>
        <dbReference type="ARBA" id="ARBA00022692"/>
    </source>
</evidence>
<comment type="subcellular location">
    <subcellularLocation>
        <location evidence="1">Cell membrane</location>
        <topology evidence="1">Multi-pass membrane protein</topology>
    </subcellularLocation>
</comment>
<dbReference type="PROSITE" id="PS50929">
    <property type="entry name" value="ABC_TM1F"/>
    <property type="match status" value="1"/>
</dbReference>
<reference evidence="11 12" key="1">
    <citation type="submission" date="2024-04" db="EMBL/GenBank/DDBJ databases">
        <title>Novel species of the genus Ideonella isolated from streams.</title>
        <authorList>
            <person name="Lu H."/>
        </authorList>
    </citation>
    <scope>NUCLEOTIDE SEQUENCE [LARGE SCALE GENOMIC DNA]</scope>
    <source>
        <strain evidence="11 12">DXS29W</strain>
    </source>
</reference>
<dbReference type="EMBL" id="JBBUTG010000009">
    <property type="protein sequence ID" value="MEK8032256.1"/>
    <property type="molecule type" value="Genomic_DNA"/>
</dbReference>
<evidence type="ECO:0000259" key="9">
    <source>
        <dbReference type="PROSITE" id="PS50893"/>
    </source>
</evidence>
<keyword evidence="2" id="KW-1003">Cell membrane</keyword>
<keyword evidence="7 8" id="KW-0472">Membrane</keyword>
<evidence type="ECO:0000256" key="7">
    <source>
        <dbReference type="ARBA" id="ARBA00023136"/>
    </source>
</evidence>
<organism evidence="11 12">
    <name type="scientific">Ideonella lacteola</name>
    <dbReference type="NCBI Taxonomy" id="2984193"/>
    <lineage>
        <taxon>Bacteria</taxon>
        <taxon>Pseudomonadati</taxon>
        <taxon>Pseudomonadota</taxon>
        <taxon>Betaproteobacteria</taxon>
        <taxon>Burkholderiales</taxon>
        <taxon>Sphaerotilaceae</taxon>
        <taxon>Ideonella</taxon>
    </lineage>
</organism>
<evidence type="ECO:0000256" key="2">
    <source>
        <dbReference type="ARBA" id="ARBA00022475"/>
    </source>
</evidence>
<dbReference type="PANTHER" id="PTHR43394">
    <property type="entry name" value="ATP-DEPENDENT PERMEASE MDL1, MITOCHONDRIAL"/>
    <property type="match status" value="1"/>
</dbReference>
<dbReference type="PANTHER" id="PTHR43394:SF1">
    <property type="entry name" value="ATP-BINDING CASSETTE SUB-FAMILY B MEMBER 10, MITOCHONDRIAL"/>
    <property type="match status" value="1"/>
</dbReference>
<evidence type="ECO:0000256" key="1">
    <source>
        <dbReference type="ARBA" id="ARBA00004651"/>
    </source>
</evidence>
<keyword evidence="5 11" id="KW-0067">ATP-binding</keyword>
<evidence type="ECO:0000256" key="6">
    <source>
        <dbReference type="ARBA" id="ARBA00022989"/>
    </source>
</evidence>
<accession>A0ABU9BQU8</accession>
<feature type="transmembrane region" description="Helical" evidence="8">
    <location>
        <begin position="403"/>
        <end position="425"/>
    </location>
</feature>
<dbReference type="SUPFAM" id="SSF52540">
    <property type="entry name" value="P-loop containing nucleoside triphosphate hydrolases"/>
    <property type="match status" value="1"/>
</dbReference>
<dbReference type="RefSeq" id="WP_341426667.1">
    <property type="nucleotide sequence ID" value="NZ_JBBUTG010000009.1"/>
</dbReference>
<feature type="transmembrane region" description="Helical" evidence="8">
    <location>
        <begin position="319"/>
        <end position="338"/>
    </location>
</feature>
<proteinExistence type="predicted"/>
<protein>
    <submittedName>
        <fullName evidence="11">ABC transporter ATP-binding protein</fullName>
    </submittedName>
</protein>
<dbReference type="InterPro" id="IPR003593">
    <property type="entry name" value="AAA+_ATPase"/>
</dbReference>
<dbReference type="GO" id="GO:0005524">
    <property type="term" value="F:ATP binding"/>
    <property type="evidence" value="ECO:0007669"/>
    <property type="project" value="UniProtKB-KW"/>
</dbReference>
<keyword evidence="4" id="KW-0547">Nucleotide-binding</keyword>
<dbReference type="InterPro" id="IPR003439">
    <property type="entry name" value="ABC_transporter-like_ATP-bd"/>
</dbReference>
<dbReference type="Pfam" id="PF00664">
    <property type="entry name" value="ABC_membrane"/>
    <property type="match status" value="1"/>
</dbReference>
<keyword evidence="12" id="KW-1185">Reference proteome</keyword>
<gene>
    <name evidence="11" type="ORF">AACH06_15615</name>
</gene>
<evidence type="ECO:0000259" key="10">
    <source>
        <dbReference type="PROSITE" id="PS50929"/>
    </source>
</evidence>
<sequence>MQHPPHPPAAPVAAPLDAGDNVLASLQVDLDENLRFADGQLVLSERALFARLGPTAPWQRYELSPELTLRHHDHAGVGTLEMADAQRLLVRWRFTLGANVQALRLVKRFEQLQQARAQGVAPEGDDPTRCPTCRAPLPPDSDECPMCTRELTEPPSTWVLLRLWRFAKPYQGRLLLGFLLTLASTGATLVPPYLTIPLMDEVLIPFQNGKSIDPSYVMLLLSGLLGSALLAWSLGWARTWLLALVSERIAADLRVGAFEHLLQLSLDYFGAKRTGDLMSRIGSETDRISVFLSLHALDFATDVLLLGMTSAILFSINPWLALVTLLPLPFIAWMIHLVRDRLRTGFEKIDRVWGDVTNVLADTIPGIRVVKAFAQEAREAGRFRDANKQNLVVNDRLNKTWSLFSPTVSLLTDIGLLVVWAFGIWQVSKGQITVGVLTAFIAYIGRFYGRLDSMSRIVSVTQKAAAGAKRIFDILDHVSNVPEPANPVKIQALQGGVTMDNIGFRYGNRSVIRGLNLEIKPGEMIGLVGHSGSGKSTLVNLICRFYDVTDGRILIDGHDIRSFAVSDYRRHIGLVLQEPFLFFGTVAENIAYGKPDATREEIVAAARAAHAHEFILRLPQGYDSLVGERGQGLSGGERQRISIARALLIDPRLLILDEATSAVDTETEKEIQKALDNLVKGRTTIAIAHRLSTLRKADRLVVMDRGEVVEVGPHDELMARQGAYWRLYEAQARKAEAEREDGSDHDAVLIANTLPQPSAHTVVSP</sequence>
<evidence type="ECO:0000313" key="11">
    <source>
        <dbReference type="EMBL" id="MEK8032256.1"/>
    </source>
</evidence>
<dbReference type="InterPro" id="IPR017871">
    <property type="entry name" value="ABC_transporter-like_CS"/>
</dbReference>
<keyword evidence="6 8" id="KW-1133">Transmembrane helix</keyword>
<feature type="domain" description="ABC transporter" evidence="9">
    <location>
        <begin position="497"/>
        <end position="730"/>
    </location>
</feature>
<dbReference type="InterPro" id="IPR027417">
    <property type="entry name" value="P-loop_NTPase"/>
</dbReference>
<feature type="transmembrane region" description="Helical" evidence="8">
    <location>
        <begin position="431"/>
        <end position="449"/>
    </location>
</feature>
<evidence type="ECO:0000256" key="4">
    <source>
        <dbReference type="ARBA" id="ARBA00022741"/>
    </source>
</evidence>